<comment type="caution">
    <text evidence="1">The sequence shown here is derived from an EMBL/GenBank/DDBJ whole genome shotgun (WGS) entry which is preliminary data.</text>
</comment>
<dbReference type="EMBL" id="JAPWTK010000060">
    <property type="protein sequence ID" value="KAJ8953137.1"/>
    <property type="molecule type" value="Genomic_DNA"/>
</dbReference>
<name>A0AAV8YQB9_9CUCU</name>
<gene>
    <name evidence="1" type="ORF">NQ318_017164</name>
</gene>
<evidence type="ECO:0000313" key="1">
    <source>
        <dbReference type="EMBL" id="KAJ8953137.1"/>
    </source>
</evidence>
<organism evidence="1 2">
    <name type="scientific">Aromia moschata</name>
    <dbReference type="NCBI Taxonomy" id="1265417"/>
    <lineage>
        <taxon>Eukaryota</taxon>
        <taxon>Metazoa</taxon>
        <taxon>Ecdysozoa</taxon>
        <taxon>Arthropoda</taxon>
        <taxon>Hexapoda</taxon>
        <taxon>Insecta</taxon>
        <taxon>Pterygota</taxon>
        <taxon>Neoptera</taxon>
        <taxon>Endopterygota</taxon>
        <taxon>Coleoptera</taxon>
        <taxon>Polyphaga</taxon>
        <taxon>Cucujiformia</taxon>
        <taxon>Chrysomeloidea</taxon>
        <taxon>Cerambycidae</taxon>
        <taxon>Cerambycinae</taxon>
        <taxon>Callichromatini</taxon>
        <taxon>Aromia</taxon>
    </lineage>
</organism>
<dbReference type="Proteomes" id="UP001162162">
    <property type="component" value="Unassembled WGS sequence"/>
</dbReference>
<reference evidence="1" key="1">
    <citation type="journal article" date="2023" name="Insect Mol. Biol.">
        <title>Genome sequencing provides insights into the evolution of gene families encoding plant cell wall-degrading enzymes in longhorned beetles.</title>
        <authorList>
            <person name="Shin N.R."/>
            <person name="Okamura Y."/>
            <person name="Kirsch R."/>
            <person name="Pauchet Y."/>
        </authorList>
    </citation>
    <scope>NUCLEOTIDE SEQUENCE</scope>
    <source>
        <strain evidence="1">AMC_N1</strain>
    </source>
</reference>
<proteinExistence type="predicted"/>
<dbReference type="AlphaFoldDB" id="A0AAV8YQB9"/>
<keyword evidence="2" id="KW-1185">Reference proteome</keyword>
<sequence length="139" mass="16132">MSNADGRNFLDGEDEEEIINEIEVTGDEAHNQRILSQRNRLVTNDGRRWLNEMVIDYFDKETGDVRDLPKSGRPKITQYKKFDIVISMEENPQSTFTLVASENEVSQTTVLGILRKENYHPYKFQLVQGLNKDDPNKKI</sequence>
<evidence type="ECO:0000313" key="2">
    <source>
        <dbReference type="Proteomes" id="UP001162162"/>
    </source>
</evidence>
<protein>
    <submittedName>
        <fullName evidence="1">Uncharacterized protein</fullName>
    </submittedName>
</protein>
<accession>A0AAV8YQB9</accession>